<dbReference type="PROSITE" id="PS50943">
    <property type="entry name" value="HTH_CROC1"/>
    <property type="match status" value="1"/>
</dbReference>
<sequence>MTKINPLLLKNFRKSLGLSQKEIAKTIGINLRTYRSYENGSRGLSLEKFTSFKEALGFVRDAVKDLIKVHIDYLRMTFMSIR</sequence>
<evidence type="ECO:0000313" key="3">
    <source>
        <dbReference type="Proteomes" id="UP000541058"/>
    </source>
</evidence>
<dbReference type="Pfam" id="PF01381">
    <property type="entry name" value="HTH_3"/>
    <property type="match status" value="1"/>
</dbReference>
<dbReference type="GO" id="GO:0003677">
    <property type="term" value="F:DNA binding"/>
    <property type="evidence" value="ECO:0007669"/>
    <property type="project" value="InterPro"/>
</dbReference>
<dbReference type="InterPro" id="IPR010982">
    <property type="entry name" value="Lambda_DNA-bd_dom_sf"/>
</dbReference>
<gene>
    <name evidence="2" type="ORF">GX355_11030</name>
</gene>
<dbReference type="Proteomes" id="UP000541058">
    <property type="component" value="Unassembled WGS sequence"/>
</dbReference>
<dbReference type="RefSeq" id="WP_276649885.1">
    <property type="nucleotide sequence ID" value="NZ_JAAYSM010000393.1"/>
</dbReference>
<proteinExistence type="predicted"/>
<evidence type="ECO:0000259" key="1">
    <source>
        <dbReference type="PROSITE" id="PS50943"/>
    </source>
</evidence>
<dbReference type="CDD" id="cd00093">
    <property type="entry name" value="HTH_XRE"/>
    <property type="match status" value="1"/>
</dbReference>
<feature type="non-terminal residue" evidence="2">
    <location>
        <position position="82"/>
    </location>
</feature>
<name>A0A7X8H185_9LACT</name>
<dbReference type="Gene3D" id="1.10.260.40">
    <property type="entry name" value="lambda repressor-like DNA-binding domains"/>
    <property type="match status" value="1"/>
</dbReference>
<dbReference type="InterPro" id="IPR001387">
    <property type="entry name" value="Cro/C1-type_HTH"/>
</dbReference>
<accession>A0A7X8H185</accession>
<dbReference type="AlphaFoldDB" id="A0A7X8H185"/>
<evidence type="ECO:0000313" key="2">
    <source>
        <dbReference type="EMBL" id="NLJ19377.1"/>
    </source>
</evidence>
<feature type="domain" description="HTH cro/C1-type" evidence="1">
    <location>
        <begin position="9"/>
        <end position="66"/>
    </location>
</feature>
<dbReference type="SMART" id="SM00530">
    <property type="entry name" value="HTH_XRE"/>
    <property type="match status" value="1"/>
</dbReference>
<dbReference type="EMBL" id="JAAYSM010000393">
    <property type="protein sequence ID" value="NLJ19377.1"/>
    <property type="molecule type" value="Genomic_DNA"/>
</dbReference>
<organism evidence="2 3">
    <name type="scientific">Globicatella sulfidifaciens</name>
    <dbReference type="NCBI Taxonomy" id="136093"/>
    <lineage>
        <taxon>Bacteria</taxon>
        <taxon>Bacillati</taxon>
        <taxon>Bacillota</taxon>
        <taxon>Bacilli</taxon>
        <taxon>Lactobacillales</taxon>
        <taxon>Aerococcaceae</taxon>
        <taxon>Globicatella</taxon>
    </lineage>
</organism>
<protein>
    <submittedName>
        <fullName evidence="2">Helix-turn-helix transcriptional regulator</fullName>
    </submittedName>
</protein>
<comment type="caution">
    <text evidence="2">The sequence shown here is derived from an EMBL/GenBank/DDBJ whole genome shotgun (WGS) entry which is preliminary data.</text>
</comment>
<reference evidence="2 3" key="1">
    <citation type="journal article" date="2020" name="Biotechnol. Biofuels">
        <title>New insights from the biogas microbiome by comprehensive genome-resolved metagenomics of nearly 1600 species originating from multiple anaerobic digesters.</title>
        <authorList>
            <person name="Campanaro S."/>
            <person name="Treu L."/>
            <person name="Rodriguez-R L.M."/>
            <person name="Kovalovszki A."/>
            <person name="Ziels R.M."/>
            <person name="Maus I."/>
            <person name="Zhu X."/>
            <person name="Kougias P.G."/>
            <person name="Basile A."/>
            <person name="Luo G."/>
            <person name="Schluter A."/>
            <person name="Konstantinidis K.T."/>
            <person name="Angelidaki I."/>
        </authorList>
    </citation>
    <scope>NUCLEOTIDE SEQUENCE [LARGE SCALE GENOMIC DNA]</scope>
    <source>
        <strain evidence="2">AS23ysBPME_34</strain>
    </source>
</reference>
<dbReference type="SUPFAM" id="SSF47413">
    <property type="entry name" value="lambda repressor-like DNA-binding domains"/>
    <property type="match status" value="1"/>
</dbReference>